<dbReference type="InterPro" id="IPR006140">
    <property type="entry name" value="D-isomer_DH_NAD-bd"/>
</dbReference>
<dbReference type="Gene3D" id="3.40.50.720">
    <property type="entry name" value="NAD(P)-binding Rossmann-like Domain"/>
    <property type="match status" value="2"/>
</dbReference>
<dbReference type="Pfam" id="PF00389">
    <property type="entry name" value="2-Hacid_dh"/>
    <property type="match status" value="1"/>
</dbReference>
<dbReference type="Proteomes" id="UP000800235">
    <property type="component" value="Unassembled WGS sequence"/>
</dbReference>
<accession>A0A9P4TSR1</accession>
<comment type="similarity">
    <text evidence="1 4">Belongs to the D-isomer specific 2-hydroxyacid dehydrogenase family.</text>
</comment>
<dbReference type="InterPro" id="IPR050857">
    <property type="entry name" value="D-2-hydroxyacid_DH"/>
</dbReference>
<reference evidence="7" key="1">
    <citation type="journal article" date="2020" name="Stud. Mycol.">
        <title>101 Dothideomycetes genomes: a test case for predicting lifestyles and emergence of pathogens.</title>
        <authorList>
            <person name="Haridas S."/>
            <person name="Albert R."/>
            <person name="Binder M."/>
            <person name="Bloem J."/>
            <person name="Labutti K."/>
            <person name="Salamov A."/>
            <person name="Andreopoulos B."/>
            <person name="Baker S."/>
            <person name="Barry K."/>
            <person name="Bills G."/>
            <person name="Bluhm B."/>
            <person name="Cannon C."/>
            <person name="Castanera R."/>
            <person name="Culley D."/>
            <person name="Daum C."/>
            <person name="Ezra D."/>
            <person name="Gonzalez J."/>
            <person name="Henrissat B."/>
            <person name="Kuo A."/>
            <person name="Liang C."/>
            <person name="Lipzen A."/>
            <person name="Lutzoni F."/>
            <person name="Magnuson J."/>
            <person name="Mondo S."/>
            <person name="Nolan M."/>
            <person name="Ohm R."/>
            <person name="Pangilinan J."/>
            <person name="Park H.-J."/>
            <person name="Ramirez L."/>
            <person name="Alfaro M."/>
            <person name="Sun H."/>
            <person name="Tritt A."/>
            <person name="Yoshinaga Y."/>
            <person name="Zwiers L.-H."/>
            <person name="Turgeon B."/>
            <person name="Goodwin S."/>
            <person name="Spatafora J."/>
            <person name="Crous P."/>
            <person name="Grigoriev I."/>
        </authorList>
    </citation>
    <scope>NUCLEOTIDE SEQUENCE</scope>
    <source>
        <strain evidence="7">CBS 130266</strain>
    </source>
</reference>
<name>A0A9P4TSR1_9PEZI</name>
<dbReference type="SUPFAM" id="SSF52283">
    <property type="entry name" value="Formate/glycerate dehydrogenase catalytic domain-like"/>
    <property type="match status" value="1"/>
</dbReference>
<evidence type="ECO:0000256" key="1">
    <source>
        <dbReference type="ARBA" id="ARBA00005854"/>
    </source>
</evidence>
<evidence type="ECO:0000259" key="5">
    <source>
        <dbReference type="Pfam" id="PF00389"/>
    </source>
</evidence>
<keyword evidence="8" id="KW-1185">Reference proteome</keyword>
<dbReference type="InterPro" id="IPR006139">
    <property type="entry name" value="D-isomer_2_OHA_DH_cat_dom"/>
</dbReference>
<dbReference type="EMBL" id="MU007105">
    <property type="protein sequence ID" value="KAF2420973.1"/>
    <property type="molecule type" value="Genomic_DNA"/>
</dbReference>
<evidence type="ECO:0000259" key="6">
    <source>
        <dbReference type="Pfam" id="PF02826"/>
    </source>
</evidence>
<gene>
    <name evidence="7" type="ORF">EJ08DRAFT_620490</name>
</gene>
<evidence type="ECO:0000313" key="8">
    <source>
        <dbReference type="Proteomes" id="UP000800235"/>
    </source>
</evidence>
<dbReference type="SUPFAM" id="SSF51735">
    <property type="entry name" value="NAD(P)-binding Rossmann-fold domains"/>
    <property type="match status" value="1"/>
</dbReference>
<feature type="domain" description="D-isomer specific 2-hydroxyacid dehydrogenase catalytic" evidence="5">
    <location>
        <begin position="42"/>
        <end position="107"/>
    </location>
</feature>
<organism evidence="7 8">
    <name type="scientific">Tothia fuscella</name>
    <dbReference type="NCBI Taxonomy" id="1048955"/>
    <lineage>
        <taxon>Eukaryota</taxon>
        <taxon>Fungi</taxon>
        <taxon>Dikarya</taxon>
        <taxon>Ascomycota</taxon>
        <taxon>Pezizomycotina</taxon>
        <taxon>Dothideomycetes</taxon>
        <taxon>Pleosporomycetidae</taxon>
        <taxon>Venturiales</taxon>
        <taxon>Cylindrosympodiaceae</taxon>
        <taxon>Tothia</taxon>
    </lineage>
</organism>
<dbReference type="GO" id="GO:0051287">
    <property type="term" value="F:NAD binding"/>
    <property type="evidence" value="ECO:0007669"/>
    <property type="project" value="InterPro"/>
</dbReference>
<dbReference type="AlphaFoldDB" id="A0A9P4TSR1"/>
<dbReference type="PROSITE" id="PS00671">
    <property type="entry name" value="D_2_HYDROXYACID_DH_3"/>
    <property type="match status" value="1"/>
</dbReference>
<feature type="domain" description="D-isomer specific 2-hydroxyacid dehydrogenase NAD-binding" evidence="6">
    <location>
        <begin position="131"/>
        <end position="321"/>
    </location>
</feature>
<protein>
    <submittedName>
        <fullName evidence="7">D-isomer specific 2-hydroxyacid dehydrogenase</fullName>
    </submittedName>
</protein>
<comment type="caution">
    <text evidence="7">The sequence shown here is derived from an EMBL/GenBank/DDBJ whole genome shotgun (WGS) entry which is preliminary data.</text>
</comment>
<evidence type="ECO:0000256" key="2">
    <source>
        <dbReference type="ARBA" id="ARBA00023002"/>
    </source>
</evidence>
<dbReference type="Pfam" id="PF02826">
    <property type="entry name" value="2-Hacid_dh_C"/>
    <property type="match status" value="1"/>
</dbReference>
<proteinExistence type="inferred from homology"/>
<keyword evidence="3" id="KW-0520">NAD</keyword>
<dbReference type="CDD" id="cd12169">
    <property type="entry name" value="PGDH_like_1"/>
    <property type="match status" value="1"/>
</dbReference>
<evidence type="ECO:0000256" key="4">
    <source>
        <dbReference type="RuleBase" id="RU003719"/>
    </source>
</evidence>
<sequence length="362" mass="39852">MPPIKLAILDDYQGIAQQHFQAIDPSIEITSFPETLHPSHNDGDLEKLVERLKDFNVISTMRERTPFQAPLLRQLPDLRLILTTGLRNAALDVKTCSELGIQVCGTDARHNLPKSNPKYPVPDSTTTHCWALILALSRHIARDDRLIKEGAWQGPTLSTRIQGRVLGLAGLGRLGASVGRIAIQAWGMQVICWSTNLTQEKADEQANGSGLDPGDFKAVSKDQLFSDADVVSVQLVLSERSKGIIGREDLQRMKKTALFVNTSRGPLVDESALLEVCEKGIIAGAALDVYVQEPLAKDSKWRTTKWGTDGRAEVVLAPHMGYGEIESMTNWYKENAENLGRYVRGEELTAKLSADANNAYKA</sequence>
<keyword evidence="2 4" id="KW-0560">Oxidoreductase</keyword>
<evidence type="ECO:0000313" key="7">
    <source>
        <dbReference type="EMBL" id="KAF2420973.1"/>
    </source>
</evidence>
<dbReference type="OrthoDB" id="298012at2759"/>
<dbReference type="InterPro" id="IPR036291">
    <property type="entry name" value="NAD(P)-bd_dom_sf"/>
</dbReference>
<dbReference type="PANTHER" id="PTHR42789:SF1">
    <property type="entry name" value="D-ISOMER SPECIFIC 2-HYDROXYACID DEHYDROGENASE FAMILY PROTEIN (AFU_ORTHOLOGUE AFUA_6G10090)"/>
    <property type="match status" value="1"/>
</dbReference>
<dbReference type="InterPro" id="IPR029753">
    <property type="entry name" value="D-isomer_DH_CS"/>
</dbReference>
<dbReference type="GO" id="GO:0016616">
    <property type="term" value="F:oxidoreductase activity, acting on the CH-OH group of donors, NAD or NADP as acceptor"/>
    <property type="evidence" value="ECO:0007669"/>
    <property type="project" value="InterPro"/>
</dbReference>
<evidence type="ECO:0000256" key="3">
    <source>
        <dbReference type="ARBA" id="ARBA00023027"/>
    </source>
</evidence>
<dbReference type="PANTHER" id="PTHR42789">
    <property type="entry name" value="D-ISOMER SPECIFIC 2-HYDROXYACID DEHYDROGENASE FAMILY PROTEIN (AFU_ORTHOLOGUE AFUA_6G10090)"/>
    <property type="match status" value="1"/>
</dbReference>